<evidence type="ECO:0000313" key="4">
    <source>
        <dbReference type="Proteomes" id="UP000565521"/>
    </source>
</evidence>
<dbReference type="InterPro" id="IPR032809">
    <property type="entry name" value="Put_HupE_UreJ"/>
</dbReference>
<protein>
    <submittedName>
        <fullName evidence="3">HupE/UreJ family protein</fullName>
    </submittedName>
</protein>
<evidence type="ECO:0000256" key="1">
    <source>
        <dbReference type="SAM" id="Phobius"/>
    </source>
</evidence>
<dbReference type="RefSeq" id="WP_176907635.1">
    <property type="nucleotide sequence ID" value="NZ_JABKAU010000008.1"/>
</dbReference>
<proteinExistence type="predicted"/>
<dbReference type="Pfam" id="PF13795">
    <property type="entry name" value="HupE_UreJ_2"/>
    <property type="match status" value="1"/>
</dbReference>
<keyword evidence="2" id="KW-0732">Signal</keyword>
<feature type="transmembrane region" description="Helical" evidence="1">
    <location>
        <begin position="106"/>
        <end position="124"/>
    </location>
</feature>
<keyword evidence="4" id="KW-1185">Reference proteome</keyword>
<feature type="transmembrane region" description="Helical" evidence="1">
    <location>
        <begin position="199"/>
        <end position="218"/>
    </location>
</feature>
<feature type="signal peptide" evidence="2">
    <location>
        <begin position="1"/>
        <end position="26"/>
    </location>
</feature>
<keyword evidence="1" id="KW-0812">Transmembrane</keyword>
<feature type="chain" id="PRO_5030914926" evidence="2">
    <location>
        <begin position="27"/>
        <end position="222"/>
    </location>
</feature>
<sequence>MRATRLVRLLPLLAALLLLLPGLADAHVLDEDLSKLSRTDIFFTYLKLGYTHILPLGIDHVLFVLCLYLLEPRLKPVLWQATAFTVAHSITLGLAMYGVVSPPASLIEPLIALSILFVAIENIVVEHLNPWRIVVVFGFGLLHGLGFAGALTGLGLPPNMFVESLVAFNIGVELGQVSVIVLAWLLIGRWAADKPWYKRRILVPASVVIALMAAYWTFERLS</sequence>
<keyword evidence="1" id="KW-0472">Membrane</keyword>
<feature type="transmembrane region" description="Helical" evidence="1">
    <location>
        <begin position="166"/>
        <end position="187"/>
    </location>
</feature>
<reference evidence="3 4" key="1">
    <citation type="submission" date="2020-05" db="EMBL/GenBank/DDBJ databases">
        <title>Hymenobacter terrestris sp. nov. and Hymenobacter lapidiphilus sp. nov., isolated from regoliths in Antarctica.</title>
        <authorList>
            <person name="Sedlacek I."/>
            <person name="Pantucek R."/>
            <person name="Zeman M."/>
            <person name="Holochova P."/>
            <person name="Kralova S."/>
            <person name="Stankova E."/>
            <person name="Sedo O."/>
            <person name="Micenkova L."/>
            <person name="Svec P."/>
            <person name="Gupta V."/>
            <person name="Sood U."/>
            <person name="Korpole U.S."/>
            <person name="Lal R."/>
        </authorList>
    </citation>
    <scope>NUCLEOTIDE SEQUENCE [LARGE SCALE GENOMIC DNA]</scope>
    <source>
        <strain evidence="3 4">P5342</strain>
    </source>
</reference>
<feature type="transmembrane region" description="Helical" evidence="1">
    <location>
        <begin position="131"/>
        <end position="154"/>
    </location>
</feature>
<dbReference type="AlphaFoldDB" id="A0A7Y7U5Q0"/>
<feature type="transmembrane region" description="Helical" evidence="1">
    <location>
        <begin position="77"/>
        <end position="100"/>
    </location>
</feature>
<organism evidence="3 4">
    <name type="scientific">Hymenobacter lapidiphilus</name>
    <dbReference type="NCBI Taxonomy" id="2608003"/>
    <lineage>
        <taxon>Bacteria</taxon>
        <taxon>Pseudomonadati</taxon>
        <taxon>Bacteroidota</taxon>
        <taxon>Cytophagia</taxon>
        <taxon>Cytophagales</taxon>
        <taxon>Hymenobacteraceae</taxon>
        <taxon>Hymenobacter</taxon>
    </lineage>
</organism>
<keyword evidence="1" id="KW-1133">Transmembrane helix</keyword>
<name>A0A7Y7U5Q0_9BACT</name>
<dbReference type="EMBL" id="JABKAU010000008">
    <property type="protein sequence ID" value="NVO30705.1"/>
    <property type="molecule type" value="Genomic_DNA"/>
</dbReference>
<evidence type="ECO:0000256" key="2">
    <source>
        <dbReference type="SAM" id="SignalP"/>
    </source>
</evidence>
<evidence type="ECO:0000313" key="3">
    <source>
        <dbReference type="EMBL" id="NVO30705.1"/>
    </source>
</evidence>
<comment type="caution">
    <text evidence="3">The sequence shown here is derived from an EMBL/GenBank/DDBJ whole genome shotgun (WGS) entry which is preliminary data.</text>
</comment>
<accession>A0A7Y7U5Q0</accession>
<gene>
    <name evidence="3" type="ORF">HW554_05765</name>
</gene>
<dbReference type="Proteomes" id="UP000565521">
    <property type="component" value="Unassembled WGS sequence"/>
</dbReference>
<feature type="transmembrane region" description="Helical" evidence="1">
    <location>
        <begin position="50"/>
        <end position="70"/>
    </location>
</feature>